<feature type="disulfide bond" evidence="4">
    <location>
        <begin position="350"/>
        <end position="385"/>
    </location>
</feature>
<dbReference type="GO" id="GO:0006508">
    <property type="term" value="P:proteolysis"/>
    <property type="evidence" value="ECO:0007669"/>
    <property type="project" value="UniProtKB-KW"/>
</dbReference>
<protein>
    <submittedName>
        <fullName evidence="8">Acid protease</fullName>
    </submittedName>
</protein>
<evidence type="ECO:0000256" key="1">
    <source>
        <dbReference type="ARBA" id="ARBA00007447"/>
    </source>
</evidence>
<dbReference type="OrthoDB" id="15189at2759"/>
<evidence type="ECO:0000256" key="5">
    <source>
        <dbReference type="RuleBase" id="RU000454"/>
    </source>
</evidence>
<dbReference type="InterPro" id="IPR021109">
    <property type="entry name" value="Peptidase_aspartic_dom_sf"/>
</dbReference>
<proteinExistence type="inferred from homology"/>
<feature type="domain" description="Peptidase A1" evidence="7">
    <location>
        <begin position="110"/>
        <end position="421"/>
    </location>
</feature>
<feature type="signal peptide" evidence="6">
    <location>
        <begin position="1"/>
        <end position="17"/>
    </location>
</feature>
<comment type="caution">
    <text evidence="8">The sequence shown here is derived from an EMBL/GenBank/DDBJ whole genome shotgun (WGS) entry which is preliminary data.</text>
</comment>
<evidence type="ECO:0000313" key="9">
    <source>
        <dbReference type="Proteomes" id="UP000757232"/>
    </source>
</evidence>
<keyword evidence="2 5" id="KW-0064">Aspartyl protease</keyword>
<evidence type="ECO:0000259" key="7">
    <source>
        <dbReference type="PROSITE" id="PS51767"/>
    </source>
</evidence>
<keyword evidence="5" id="KW-0378">Hydrolase</keyword>
<dbReference type="Pfam" id="PF00026">
    <property type="entry name" value="Asp"/>
    <property type="match status" value="1"/>
</dbReference>
<keyword evidence="9" id="KW-1185">Reference proteome</keyword>
<dbReference type="SUPFAM" id="SSF50630">
    <property type="entry name" value="Acid proteases"/>
    <property type="match status" value="1"/>
</dbReference>
<dbReference type="InterPro" id="IPR001461">
    <property type="entry name" value="Aspartic_peptidase_A1"/>
</dbReference>
<dbReference type="PANTHER" id="PTHR47966:SF51">
    <property type="entry name" value="BETA-SITE APP-CLEAVING ENZYME, ISOFORM A-RELATED"/>
    <property type="match status" value="1"/>
</dbReference>
<organism evidence="8 9">
    <name type="scientific">Sanghuangporus baumii</name>
    <name type="common">Phellinus baumii</name>
    <dbReference type="NCBI Taxonomy" id="108892"/>
    <lineage>
        <taxon>Eukaryota</taxon>
        <taxon>Fungi</taxon>
        <taxon>Dikarya</taxon>
        <taxon>Basidiomycota</taxon>
        <taxon>Agaricomycotina</taxon>
        <taxon>Agaricomycetes</taxon>
        <taxon>Hymenochaetales</taxon>
        <taxon>Hymenochaetaceae</taxon>
        <taxon>Sanghuangporus</taxon>
    </lineage>
</organism>
<dbReference type="PANTHER" id="PTHR47966">
    <property type="entry name" value="BETA-SITE APP-CLEAVING ENZYME, ISOFORM A-RELATED"/>
    <property type="match status" value="1"/>
</dbReference>
<keyword evidence="6" id="KW-0732">Signal</keyword>
<name>A0A9Q5I3X1_SANBA</name>
<gene>
    <name evidence="8" type="ORF">A7U60_g1556</name>
</gene>
<dbReference type="PROSITE" id="PS51767">
    <property type="entry name" value="PEPTIDASE_A1"/>
    <property type="match status" value="1"/>
</dbReference>
<comment type="similarity">
    <text evidence="1 5">Belongs to the peptidase A1 family.</text>
</comment>
<evidence type="ECO:0000256" key="2">
    <source>
        <dbReference type="ARBA" id="ARBA00022750"/>
    </source>
</evidence>
<feature type="chain" id="PRO_5040217683" evidence="6">
    <location>
        <begin position="18"/>
        <end position="425"/>
    </location>
</feature>
<dbReference type="AlphaFoldDB" id="A0A9Q5I3X1"/>
<sequence>MRLKIASLALFSLLVAASPTSDPKEPIARIPVARRSFTKDGVADIDALKEHLVNVRLKIARGFANFENNTGALHPNDNGVLRKRVAEELRLARRKTGLDPLTDDLDGVLWQGNVNIGTPANTFSVDFDTGSSDLFVPSTACTDANCAGHEKFNTAASSTAVDQHQTFSIEFADGSTVAGEVFHDTVSIAGLTATDQAVVAATQYSAGFALDVSPPDGLMGMAFQAISNSNSPPVFATLVAQGQTSAPVFGFTLLDSGGELFLGGTDASAFTGGGLTFTPLVTAPAFWEVAAQRVAVGARGVVARAQDAIADTGTTLFIVDTASARAIYAAIPGSADAARTLGEGFFTIPCDAVPDDVSVTLGGTAFTLSPDTLNFGRVSARSNACVGGIVGDDLGVWILGDVFLRNVYTEFDVGNLRVGFAPVVL</sequence>
<feature type="disulfide bond" evidence="4">
    <location>
        <begin position="141"/>
        <end position="146"/>
    </location>
</feature>
<dbReference type="CDD" id="cd05471">
    <property type="entry name" value="pepsin_like"/>
    <property type="match status" value="1"/>
</dbReference>
<keyword evidence="4" id="KW-1015">Disulfide bond</keyword>
<accession>A0A9Q5I3X1</accession>
<dbReference type="PRINTS" id="PR00792">
    <property type="entry name" value="PEPSIN"/>
</dbReference>
<dbReference type="FunFam" id="2.40.70.10:FF:000008">
    <property type="entry name" value="Cathepsin D"/>
    <property type="match status" value="1"/>
</dbReference>
<evidence type="ECO:0000256" key="4">
    <source>
        <dbReference type="PIRSR" id="PIRSR601461-2"/>
    </source>
</evidence>
<reference evidence="8" key="1">
    <citation type="submission" date="2016-06" db="EMBL/GenBank/DDBJ databases">
        <title>Draft Genome sequence of the fungus Inonotus baumii.</title>
        <authorList>
            <person name="Zhu H."/>
            <person name="Lin W."/>
        </authorList>
    </citation>
    <scope>NUCLEOTIDE SEQUENCE</scope>
    <source>
        <strain evidence="8">821</strain>
    </source>
</reference>
<dbReference type="PROSITE" id="PS00141">
    <property type="entry name" value="ASP_PROTEASE"/>
    <property type="match status" value="1"/>
</dbReference>
<dbReference type="Proteomes" id="UP000757232">
    <property type="component" value="Unassembled WGS sequence"/>
</dbReference>
<evidence type="ECO:0000256" key="6">
    <source>
        <dbReference type="SAM" id="SignalP"/>
    </source>
</evidence>
<dbReference type="Gene3D" id="2.40.70.10">
    <property type="entry name" value="Acid Proteases"/>
    <property type="match status" value="2"/>
</dbReference>
<feature type="active site" evidence="3">
    <location>
        <position position="311"/>
    </location>
</feature>
<evidence type="ECO:0000256" key="3">
    <source>
        <dbReference type="PIRSR" id="PIRSR601461-1"/>
    </source>
</evidence>
<dbReference type="InterPro" id="IPR033121">
    <property type="entry name" value="PEPTIDASE_A1"/>
</dbReference>
<dbReference type="InterPro" id="IPR001969">
    <property type="entry name" value="Aspartic_peptidase_AS"/>
</dbReference>
<dbReference type="GO" id="GO:0004190">
    <property type="term" value="F:aspartic-type endopeptidase activity"/>
    <property type="evidence" value="ECO:0007669"/>
    <property type="project" value="UniProtKB-KW"/>
</dbReference>
<feature type="active site" evidence="3">
    <location>
        <position position="128"/>
    </location>
</feature>
<evidence type="ECO:0000313" key="8">
    <source>
        <dbReference type="EMBL" id="OCB91209.1"/>
    </source>
</evidence>
<dbReference type="InterPro" id="IPR034164">
    <property type="entry name" value="Pepsin-like_dom"/>
</dbReference>
<keyword evidence="5 8" id="KW-0645">Protease</keyword>
<dbReference type="EMBL" id="LNZH02000101">
    <property type="protein sequence ID" value="OCB91209.1"/>
    <property type="molecule type" value="Genomic_DNA"/>
</dbReference>